<dbReference type="SMART" id="SM00062">
    <property type="entry name" value="PBPb"/>
    <property type="match status" value="1"/>
</dbReference>
<dbReference type="PROSITE" id="PS51257">
    <property type="entry name" value="PROKAR_LIPOPROTEIN"/>
    <property type="match status" value="1"/>
</dbReference>
<evidence type="ECO:0000259" key="4">
    <source>
        <dbReference type="SMART" id="SM00079"/>
    </source>
</evidence>
<dbReference type="EMBL" id="FNHW01000001">
    <property type="protein sequence ID" value="SDM45472.1"/>
    <property type="molecule type" value="Genomic_DNA"/>
</dbReference>
<dbReference type="SMART" id="SM00079">
    <property type="entry name" value="PBPe"/>
    <property type="match status" value="1"/>
</dbReference>
<feature type="chain" id="PRO_5038575037" evidence="2">
    <location>
        <begin position="20"/>
        <end position="261"/>
    </location>
</feature>
<dbReference type="Gene3D" id="3.40.190.10">
    <property type="entry name" value="Periplasmic binding protein-like II"/>
    <property type="match status" value="2"/>
</dbReference>
<evidence type="ECO:0000256" key="1">
    <source>
        <dbReference type="ARBA" id="ARBA00022729"/>
    </source>
</evidence>
<feature type="domain" description="Ionotropic glutamate receptor C-terminal" evidence="4">
    <location>
        <begin position="43"/>
        <end position="255"/>
    </location>
</feature>
<dbReference type="PANTHER" id="PTHR35936">
    <property type="entry name" value="MEMBRANE-BOUND LYTIC MUREIN TRANSGLYCOSYLASE F"/>
    <property type="match status" value="1"/>
</dbReference>
<dbReference type="InterPro" id="IPR001638">
    <property type="entry name" value="Solute-binding_3/MltF_N"/>
</dbReference>
<evidence type="ECO:0000259" key="3">
    <source>
        <dbReference type="SMART" id="SM00062"/>
    </source>
</evidence>
<gene>
    <name evidence="5" type="ORF">SAMN04488137_0213</name>
</gene>
<evidence type="ECO:0000313" key="6">
    <source>
        <dbReference type="Proteomes" id="UP000199544"/>
    </source>
</evidence>
<dbReference type="AlphaFoldDB" id="A0A1G9TD09"/>
<keyword evidence="6" id="KW-1185">Reference proteome</keyword>
<organism evidence="5 6">
    <name type="scientific">Fictibacillus solisalsi</name>
    <dbReference type="NCBI Taxonomy" id="459525"/>
    <lineage>
        <taxon>Bacteria</taxon>
        <taxon>Bacillati</taxon>
        <taxon>Bacillota</taxon>
        <taxon>Bacilli</taxon>
        <taxon>Bacillales</taxon>
        <taxon>Fictibacillaceae</taxon>
        <taxon>Fictibacillus</taxon>
    </lineage>
</organism>
<dbReference type="STRING" id="459525.SAMN04488137_0213"/>
<keyword evidence="1 2" id="KW-0732">Signal</keyword>
<accession>A0A1G9TD09</accession>
<name>A0A1G9TD09_9BACL</name>
<dbReference type="InterPro" id="IPR001320">
    <property type="entry name" value="Iontro_rcpt_C"/>
</dbReference>
<dbReference type="GO" id="GO:0015276">
    <property type="term" value="F:ligand-gated monoatomic ion channel activity"/>
    <property type="evidence" value="ECO:0007669"/>
    <property type="project" value="InterPro"/>
</dbReference>
<dbReference type="GO" id="GO:0016020">
    <property type="term" value="C:membrane"/>
    <property type="evidence" value="ECO:0007669"/>
    <property type="project" value="InterPro"/>
</dbReference>
<reference evidence="6" key="1">
    <citation type="submission" date="2016-10" db="EMBL/GenBank/DDBJ databases">
        <authorList>
            <person name="Varghese N."/>
            <person name="Submissions S."/>
        </authorList>
    </citation>
    <scope>NUCLEOTIDE SEQUENCE [LARGE SCALE GENOMIC DNA]</scope>
    <source>
        <strain evidence="6">CGMCC 1.6854</strain>
    </source>
</reference>
<dbReference type="Proteomes" id="UP000199544">
    <property type="component" value="Unassembled WGS sequence"/>
</dbReference>
<evidence type="ECO:0000256" key="2">
    <source>
        <dbReference type="SAM" id="SignalP"/>
    </source>
</evidence>
<proteinExistence type="predicted"/>
<protein>
    <submittedName>
        <fullName evidence="5">Amino acid ABC transporter substrate-binding protein, PAAT family (TC 3.A.1.3.-)</fullName>
    </submittedName>
</protein>
<feature type="domain" description="Solute-binding protein family 3/N-terminal" evidence="3">
    <location>
        <begin position="41"/>
        <end position="256"/>
    </location>
</feature>
<evidence type="ECO:0000313" key="5">
    <source>
        <dbReference type="EMBL" id="SDM45472.1"/>
    </source>
</evidence>
<sequence>MKKFYLPMLLIAAMILSIAGCGSSTSKTASGDEVELKEDGVFSFVVSGEFYPFSYSDKNGKLDGFDVAVGKALAKEMGLKAKVDKQKFHGIVTAVKTNRFDAAVASHTITPERKKAVNFSTPYYYSGPVLFVQKGSGIKSAKDLKGKNIAVAKGSTYESEAQKYSKDISVYDSDVTALRALSEKKHDGVITDSITGKQAIAKGFKVEEAETLGTSEQAIAVSKKDKQLLKAINKALEQLRKDGTLKEISEKYLKTDITKKP</sequence>
<dbReference type="Pfam" id="PF00497">
    <property type="entry name" value="SBP_bac_3"/>
    <property type="match status" value="1"/>
</dbReference>
<dbReference type="SUPFAM" id="SSF53850">
    <property type="entry name" value="Periplasmic binding protein-like II"/>
    <property type="match status" value="1"/>
</dbReference>
<dbReference type="PANTHER" id="PTHR35936:SF19">
    <property type="entry name" value="AMINO-ACID-BINDING PROTEIN YXEM-RELATED"/>
    <property type="match status" value="1"/>
</dbReference>
<feature type="signal peptide" evidence="2">
    <location>
        <begin position="1"/>
        <end position="19"/>
    </location>
</feature>